<keyword evidence="6 8" id="KW-1133">Transmembrane helix</keyword>
<dbReference type="GO" id="GO:0022857">
    <property type="term" value="F:transmembrane transporter activity"/>
    <property type="evidence" value="ECO:0007669"/>
    <property type="project" value="InterPro"/>
</dbReference>
<evidence type="ECO:0000256" key="7">
    <source>
        <dbReference type="ARBA" id="ARBA00023136"/>
    </source>
</evidence>
<comment type="subcellular location">
    <subcellularLocation>
        <location evidence="1">Cell membrane</location>
        <topology evidence="1">Multi-pass membrane protein</topology>
    </subcellularLocation>
</comment>
<dbReference type="RefSeq" id="WP_169162226.1">
    <property type="nucleotide sequence ID" value="NZ_JABBFW010000017.1"/>
</dbReference>
<evidence type="ECO:0000313" key="10">
    <source>
        <dbReference type="Proteomes" id="UP000574067"/>
    </source>
</evidence>
<keyword evidence="5 8" id="KW-0812">Transmembrane</keyword>
<accession>A0A848FHJ5</accession>
<dbReference type="Proteomes" id="UP000574067">
    <property type="component" value="Unassembled WGS sequence"/>
</dbReference>
<evidence type="ECO:0000256" key="6">
    <source>
        <dbReference type="ARBA" id="ARBA00022989"/>
    </source>
</evidence>
<keyword evidence="10" id="KW-1185">Reference proteome</keyword>
<evidence type="ECO:0000256" key="4">
    <source>
        <dbReference type="ARBA" id="ARBA00022475"/>
    </source>
</evidence>
<comment type="similarity">
    <text evidence="2">Belongs to the BCCT transporter (TC 2.A.15) family.</text>
</comment>
<protein>
    <submittedName>
        <fullName evidence="9">Uncharacterized protein</fullName>
    </submittedName>
</protein>
<gene>
    <name evidence="9" type="ORF">HHL10_20300</name>
</gene>
<keyword evidence="3" id="KW-0813">Transport</keyword>
<evidence type="ECO:0000256" key="8">
    <source>
        <dbReference type="SAM" id="Phobius"/>
    </source>
</evidence>
<organism evidence="9 10">
    <name type="scientific">Azohydromonas caseinilytica</name>
    <dbReference type="NCBI Taxonomy" id="2728836"/>
    <lineage>
        <taxon>Bacteria</taxon>
        <taxon>Pseudomonadati</taxon>
        <taxon>Pseudomonadota</taxon>
        <taxon>Betaproteobacteria</taxon>
        <taxon>Burkholderiales</taxon>
        <taxon>Sphaerotilaceae</taxon>
        <taxon>Azohydromonas</taxon>
    </lineage>
</organism>
<dbReference type="PANTHER" id="PTHR30047:SF7">
    <property type="entry name" value="HIGH-AFFINITY CHOLINE TRANSPORT PROTEIN"/>
    <property type="match status" value="1"/>
</dbReference>
<reference evidence="9 10" key="1">
    <citation type="submission" date="2020-04" db="EMBL/GenBank/DDBJ databases">
        <title>Azohydromonas sp. isolated from soil.</title>
        <authorList>
            <person name="Dahal R.H."/>
        </authorList>
    </citation>
    <scope>NUCLEOTIDE SEQUENCE [LARGE SCALE GENOMIC DNA]</scope>
    <source>
        <strain evidence="9 10">G-1-1-14</strain>
    </source>
</reference>
<feature type="transmembrane region" description="Helical" evidence="8">
    <location>
        <begin position="80"/>
        <end position="100"/>
    </location>
</feature>
<keyword evidence="4" id="KW-1003">Cell membrane</keyword>
<feature type="transmembrane region" description="Helical" evidence="8">
    <location>
        <begin position="41"/>
        <end position="59"/>
    </location>
</feature>
<dbReference type="AlphaFoldDB" id="A0A848FHJ5"/>
<proteinExistence type="inferred from homology"/>
<evidence type="ECO:0000256" key="5">
    <source>
        <dbReference type="ARBA" id="ARBA00022692"/>
    </source>
</evidence>
<dbReference type="InterPro" id="IPR000060">
    <property type="entry name" value="BCCT_transptr"/>
</dbReference>
<evidence type="ECO:0000256" key="1">
    <source>
        <dbReference type="ARBA" id="ARBA00004651"/>
    </source>
</evidence>
<comment type="caution">
    <text evidence="9">The sequence shown here is derived from an EMBL/GenBank/DDBJ whole genome shotgun (WGS) entry which is preliminary data.</text>
</comment>
<sequence>MELSVSACLIVAVVLRSVLAPEGLAAVFDNALNVITRNFGWFHPWVVLALVGAAIALAGGRHGRLRLGGEDEKSEFSRGAWFSMLFAAGMGNGLVFWGVAKPIFHYGELPLPGVAARTIVAPWRGGRTNWTAHERHERALGRRLENLSVELPSRPPEKP</sequence>
<name>A0A848FHJ5_9BURK</name>
<dbReference type="EMBL" id="JABBFW010000017">
    <property type="protein sequence ID" value="NML17321.1"/>
    <property type="molecule type" value="Genomic_DNA"/>
</dbReference>
<evidence type="ECO:0000256" key="2">
    <source>
        <dbReference type="ARBA" id="ARBA00005658"/>
    </source>
</evidence>
<evidence type="ECO:0000256" key="3">
    <source>
        <dbReference type="ARBA" id="ARBA00022448"/>
    </source>
</evidence>
<evidence type="ECO:0000313" key="9">
    <source>
        <dbReference type="EMBL" id="NML17321.1"/>
    </source>
</evidence>
<dbReference type="Pfam" id="PF02028">
    <property type="entry name" value="BCCT"/>
    <property type="match status" value="1"/>
</dbReference>
<dbReference type="GO" id="GO:0005886">
    <property type="term" value="C:plasma membrane"/>
    <property type="evidence" value="ECO:0007669"/>
    <property type="project" value="UniProtKB-SubCell"/>
</dbReference>
<keyword evidence="7 8" id="KW-0472">Membrane</keyword>
<dbReference type="PANTHER" id="PTHR30047">
    <property type="entry name" value="HIGH-AFFINITY CHOLINE TRANSPORT PROTEIN-RELATED"/>
    <property type="match status" value="1"/>
</dbReference>